<keyword evidence="2" id="KW-0813">Transport</keyword>
<dbReference type="Proteomes" id="UP000010146">
    <property type="component" value="Unassembled WGS sequence"/>
</dbReference>
<dbReference type="AlphaFoldDB" id="A0A0F5PQ71"/>
<gene>
    <name evidence="9" type="ORF">CDSM653_00164</name>
</gene>
<feature type="transmembrane region" description="Helical" evidence="8">
    <location>
        <begin position="84"/>
        <end position="106"/>
    </location>
</feature>
<feature type="transmembrane region" description="Helical" evidence="8">
    <location>
        <begin position="323"/>
        <end position="339"/>
    </location>
</feature>
<keyword evidence="3" id="KW-1003">Cell membrane</keyword>
<dbReference type="GO" id="GO:0022857">
    <property type="term" value="F:transmembrane transporter activity"/>
    <property type="evidence" value="ECO:0007669"/>
    <property type="project" value="InterPro"/>
</dbReference>
<comment type="subcellular location">
    <subcellularLocation>
        <location evidence="1">Cell membrane</location>
        <topology evidence="1">Multi-pass membrane protein</topology>
    </subcellularLocation>
</comment>
<dbReference type="PANTHER" id="PTHR32196:SF21">
    <property type="entry name" value="ABC TRANSPORTER PERMEASE PROTEIN YPHD-RELATED"/>
    <property type="match status" value="1"/>
</dbReference>
<sequence>MEMEKIFSAQFTLEKFIKKFNWDMYHTLLVFVAVFIFITMSVLEPYTFPTLDNLISMAFQISELGIFSISMTLALIIGGIDLSITAIANLSAIFAGLLLKSLISVGANETQIWLGFLLAVLIALATGVLCGAINGLLIGWIGVPAILATLSTATLYTGIAMGITKGSAISGFPSSILIVGNGEIFHIPIPFLIFVVILIFVSVLLNHTSFGFKMYMLGTNPIAAYFSGIDNKILIFKTHTLIGMLSSIAGIIILTHTNAAYADYGTSYILLSLLVAVLGGISVTGGFGKLSGVVLALIILQFLSTGFNMVFLEFTGSNFFRDFAWGTLLLLVIVINRYNKFLNNLGSRIKTLYFKKKSDLPAN</sequence>
<evidence type="ECO:0000313" key="9">
    <source>
        <dbReference type="EMBL" id="KKC30740.1"/>
    </source>
</evidence>
<feature type="transmembrane region" description="Helical" evidence="8">
    <location>
        <begin position="294"/>
        <end position="311"/>
    </location>
</feature>
<comment type="caution">
    <text evidence="9">The sequence shown here is derived from an EMBL/GenBank/DDBJ whole genome shotgun (WGS) entry which is preliminary data.</text>
</comment>
<feature type="transmembrane region" description="Helical" evidence="8">
    <location>
        <begin position="55"/>
        <end position="77"/>
    </location>
</feature>
<dbReference type="Pfam" id="PF02653">
    <property type="entry name" value="BPD_transp_2"/>
    <property type="match status" value="1"/>
</dbReference>
<reference evidence="10" key="3">
    <citation type="submission" date="2015-02" db="EMBL/GenBank/DDBJ databases">
        <title>Genome analysis of three genomes within the thermophilic hydrogenogenic bacterial species Caldanaerobacter subterraneus.</title>
        <authorList>
            <person name="Sant'Anna F.H."/>
            <person name="Lebedinsky A."/>
            <person name="Sokolova T."/>
            <person name="Robb F.T."/>
            <person name="Gonzalez J.M."/>
        </authorList>
    </citation>
    <scope>NUCLEOTIDE SEQUENCE [LARGE SCALE GENOMIC DNA]</scope>
    <source>
        <strain evidence="10">DSM 12653</strain>
    </source>
</reference>
<keyword evidence="6 8" id="KW-1133">Transmembrane helix</keyword>
<evidence type="ECO:0000256" key="6">
    <source>
        <dbReference type="ARBA" id="ARBA00022989"/>
    </source>
</evidence>
<evidence type="ECO:0000256" key="2">
    <source>
        <dbReference type="ARBA" id="ARBA00022448"/>
    </source>
</evidence>
<evidence type="ECO:0000256" key="3">
    <source>
        <dbReference type="ARBA" id="ARBA00022475"/>
    </source>
</evidence>
<reference evidence="9 10" key="1">
    <citation type="submission" date="2008-07" db="EMBL/GenBank/DDBJ databases">
        <authorList>
            <person name="Gonzalez J."/>
            <person name="Sokolova T."/>
            <person name="Ferriera S."/>
            <person name="Johnson J."/>
            <person name="Kravitz S."/>
            <person name="Beeson K."/>
            <person name="Sutton G."/>
            <person name="Rogers Y.-H."/>
            <person name="Friedman R."/>
            <person name="Frazier M."/>
            <person name="Venter J.C."/>
        </authorList>
    </citation>
    <scope>NUCLEOTIDE SEQUENCE [LARGE SCALE GENOMIC DNA]</scope>
    <source>
        <strain evidence="9 10">DSM 12653</strain>
    </source>
</reference>
<evidence type="ECO:0000256" key="7">
    <source>
        <dbReference type="ARBA" id="ARBA00023136"/>
    </source>
</evidence>
<feature type="transmembrane region" description="Helical" evidence="8">
    <location>
        <begin position="241"/>
        <end position="262"/>
    </location>
</feature>
<keyword evidence="4" id="KW-0997">Cell inner membrane</keyword>
<name>A0A0F5PQ71_9THEO</name>
<evidence type="ECO:0000313" key="10">
    <source>
        <dbReference type="Proteomes" id="UP000010146"/>
    </source>
</evidence>
<reference evidence="9 10" key="2">
    <citation type="journal article" date="2015" name="BMC Genomics">
        <title>Analysis of three genomes within the thermophilic bacterial species Caldanaerobacter subterraneus with a focus on carbon monoxide dehydrogenase evolution and hydrolase diversity.</title>
        <authorList>
            <person name="Sant'Anna F.H."/>
            <person name="Lebedinsky A.V."/>
            <person name="Sokolova T.G."/>
            <person name="Robb F.T."/>
            <person name="Gonzalez J.M."/>
        </authorList>
    </citation>
    <scope>NUCLEOTIDE SEQUENCE [LARGE SCALE GENOMIC DNA]</scope>
    <source>
        <strain evidence="9 10">DSM 12653</strain>
    </source>
</reference>
<evidence type="ECO:0000256" key="5">
    <source>
        <dbReference type="ARBA" id="ARBA00022692"/>
    </source>
</evidence>
<accession>A0A0F5PQ71</accession>
<dbReference type="EMBL" id="ABXP02000026">
    <property type="protein sequence ID" value="KKC30740.1"/>
    <property type="molecule type" value="Genomic_DNA"/>
</dbReference>
<evidence type="ECO:0000256" key="1">
    <source>
        <dbReference type="ARBA" id="ARBA00004651"/>
    </source>
</evidence>
<organism evidence="9 10">
    <name type="scientific">Caldanaerobacter subterraneus subsp. pacificus DSM 12653</name>
    <dbReference type="NCBI Taxonomy" id="391606"/>
    <lineage>
        <taxon>Bacteria</taxon>
        <taxon>Bacillati</taxon>
        <taxon>Bacillota</taxon>
        <taxon>Clostridia</taxon>
        <taxon>Thermoanaerobacterales</taxon>
        <taxon>Thermoanaerobacteraceae</taxon>
        <taxon>Caldanaerobacter</taxon>
    </lineage>
</organism>
<keyword evidence="7 8" id="KW-0472">Membrane</keyword>
<dbReference type="InterPro" id="IPR001851">
    <property type="entry name" value="ABC_transp_permease"/>
</dbReference>
<evidence type="ECO:0000256" key="8">
    <source>
        <dbReference type="SAM" id="Phobius"/>
    </source>
</evidence>
<feature type="transmembrane region" description="Helical" evidence="8">
    <location>
        <begin position="24"/>
        <end position="43"/>
    </location>
</feature>
<dbReference type="RefSeq" id="WP_211254290.1">
    <property type="nucleotide sequence ID" value="NZ_ABXP02000026.1"/>
</dbReference>
<feature type="transmembrane region" description="Helical" evidence="8">
    <location>
        <begin position="112"/>
        <end position="133"/>
    </location>
</feature>
<keyword evidence="5 8" id="KW-0812">Transmembrane</keyword>
<dbReference type="GO" id="GO:0005886">
    <property type="term" value="C:plasma membrane"/>
    <property type="evidence" value="ECO:0007669"/>
    <property type="project" value="UniProtKB-SubCell"/>
</dbReference>
<feature type="transmembrane region" description="Helical" evidence="8">
    <location>
        <begin position="184"/>
        <end position="205"/>
    </location>
</feature>
<evidence type="ECO:0000256" key="4">
    <source>
        <dbReference type="ARBA" id="ARBA00022519"/>
    </source>
</evidence>
<dbReference type="PANTHER" id="PTHR32196">
    <property type="entry name" value="ABC TRANSPORTER PERMEASE PROTEIN YPHD-RELATED-RELATED"/>
    <property type="match status" value="1"/>
</dbReference>
<proteinExistence type="predicted"/>
<feature type="transmembrane region" description="Helical" evidence="8">
    <location>
        <begin position="268"/>
        <end position="287"/>
    </location>
</feature>
<protein>
    <submittedName>
        <fullName evidence="9">Ribose/xylose/arabinose/galactoside ABC-type transporter permease</fullName>
    </submittedName>
</protein>
<feature type="transmembrane region" description="Helical" evidence="8">
    <location>
        <begin position="140"/>
        <end position="164"/>
    </location>
</feature>
<dbReference type="CDD" id="cd06579">
    <property type="entry name" value="TM_PBP1_transp_AraH_like"/>
    <property type="match status" value="1"/>
</dbReference>